<organism evidence="3 4">
    <name type="scientific">Natronospira elongata</name>
    <dbReference type="NCBI Taxonomy" id="3110268"/>
    <lineage>
        <taxon>Bacteria</taxon>
        <taxon>Pseudomonadati</taxon>
        <taxon>Pseudomonadota</taxon>
        <taxon>Gammaproteobacteria</taxon>
        <taxon>Natronospirales</taxon>
        <taxon>Natronospiraceae</taxon>
        <taxon>Natronospira</taxon>
    </lineage>
</organism>
<dbReference type="Gene3D" id="3.90.1200.10">
    <property type="match status" value="1"/>
</dbReference>
<dbReference type="RefSeq" id="WP_346050568.1">
    <property type="nucleotide sequence ID" value="NZ_JAYGII010000005.1"/>
</dbReference>
<dbReference type="EMBL" id="JAYGII010000005">
    <property type="protein sequence ID" value="MEA5444937.1"/>
    <property type="molecule type" value="Genomic_DNA"/>
</dbReference>
<protein>
    <submittedName>
        <fullName evidence="3">Fructosamine kinase family protein</fullName>
    </submittedName>
</protein>
<dbReference type="PIRSF" id="PIRSF006221">
    <property type="entry name" value="Ketosamine-3-kinase"/>
    <property type="match status" value="1"/>
</dbReference>
<dbReference type="Proteomes" id="UP001302316">
    <property type="component" value="Unassembled WGS sequence"/>
</dbReference>
<gene>
    <name evidence="3" type="ORF">VCB98_03790</name>
</gene>
<dbReference type="Gene3D" id="3.30.200.20">
    <property type="entry name" value="Phosphorylase Kinase, domain 1"/>
    <property type="match status" value="1"/>
</dbReference>
<dbReference type="GO" id="GO:0016301">
    <property type="term" value="F:kinase activity"/>
    <property type="evidence" value="ECO:0007669"/>
    <property type="project" value="UniProtKB-UniRule"/>
</dbReference>
<comment type="caution">
    <text evidence="3">The sequence shown here is derived from an EMBL/GenBank/DDBJ whole genome shotgun (WGS) entry which is preliminary data.</text>
</comment>
<dbReference type="InterPro" id="IPR011009">
    <property type="entry name" value="Kinase-like_dom_sf"/>
</dbReference>
<keyword evidence="2 3" id="KW-0418">Kinase</keyword>
<dbReference type="AlphaFoldDB" id="A0AAP6JED6"/>
<sequence>MPEPSESQRQAIFRAAGLPETRIHCRPLSGGDIGHAWQLDSEDQSFFLKTLPASNNPMLAAEADGLARLAATDAVRVPTVLAQGRDRHIAWLLCEYLPLSAPSEASDTRLGEALAALHGHQAEHHGLERDNYIGLTPQPNRQSQDWCWFFREQRLRPQLDWAAAKGAGGALQEAGERLLEALPRLLADHRPAPSLLHGDLWVGNRARIGADEPVIFDPACHYGDRECDLAMSELFGRFHAGFYQAYQHHYPLDPGYHHLRRPLYQLYHVLNHCNLFGSPYDHHALSLVETVLNAD</sequence>
<evidence type="ECO:0000313" key="4">
    <source>
        <dbReference type="Proteomes" id="UP001302316"/>
    </source>
</evidence>
<dbReference type="PANTHER" id="PTHR12149:SF8">
    <property type="entry name" value="PROTEIN-RIBULOSAMINE 3-KINASE"/>
    <property type="match status" value="1"/>
</dbReference>
<proteinExistence type="inferred from homology"/>
<keyword evidence="4" id="KW-1185">Reference proteome</keyword>
<evidence type="ECO:0000256" key="2">
    <source>
        <dbReference type="PIRNR" id="PIRNR006221"/>
    </source>
</evidence>
<evidence type="ECO:0000313" key="3">
    <source>
        <dbReference type="EMBL" id="MEA5444937.1"/>
    </source>
</evidence>
<dbReference type="InterPro" id="IPR016477">
    <property type="entry name" value="Fructo-/Ketosamine-3-kinase"/>
</dbReference>
<evidence type="ECO:0000256" key="1">
    <source>
        <dbReference type="ARBA" id="ARBA00009460"/>
    </source>
</evidence>
<dbReference type="PANTHER" id="PTHR12149">
    <property type="entry name" value="FRUCTOSAMINE 3 KINASE-RELATED PROTEIN"/>
    <property type="match status" value="1"/>
</dbReference>
<accession>A0AAP6JED6</accession>
<name>A0AAP6JED6_9GAMM</name>
<dbReference type="Pfam" id="PF03881">
    <property type="entry name" value="Fructosamin_kin"/>
    <property type="match status" value="1"/>
</dbReference>
<comment type="similarity">
    <text evidence="1 2">Belongs to the fructosamine kinase family.</text>
</comment>
<reference evidence="3 4" key="1">
    <citation type="submission" date="2023-12" db="EMBL/GenBank/DDBJ databases">
        <title>Whole-genome sequencing of halo(alkali)philic microorganisms from hypersaline lakes.</title>
        <authorList>
            <person name="Sorokin D.Y."/>
            <person name="Merkel A.Y."/>
            <person name="Messina E."/>
            <person name="Yakimov M."/>
        </authorList>
    </citation>
    <scope>NUCLEOTIDE SEQUENCE [LARGE SCALE GENOMIC DNA]</scope>
    <source>
        <strain evidence="3 4">AB-CW1</strain>
    </source>
</reference>
<dbReference type="SUPFAM" id="SSF56112">
    <property type="entry name" value="Protein kinase-like (PK-like)"/>
    <property type="match status" value="1"/>
</dbReference>
<keyword evidence="2" id="KW-0808">Transferase</keyword>